<evidence type="ECO:0000259" key="2">
    <source>
        <dbReference type="Pfam" id="PF25275"/>
    </source>
</evidence>
<name>A0A1Y1CIV8_9BACT</name>
<sequence length="1116" mass="128554">MISIHTIRTVAKYETRTLLRSWFFRIFAGLSVLFIGIFNVAAFVENSNAPWIYRALPAAIPYANLIILNLGQAIVAVFLASEFLKQDSKNDTVEVIYARSMTNSEYILGKTIGITGVFVILNFIILLMGIGFSFLSNDSSQSAWVVFYYPLLISIPTLVYILGLAFFLMILLKNQAITFIILLGYIALSIFYLNTKFYHLFDYIAYQVPMMNSTIGGFGNIAEVAIHRGIYFFLGIGFILFTISKLNRLPQSKRLVSLPIYLAIISFLIGGVLAKTYIDINIDNQEFKDELISLNNKYVSFPKSEVTSCVIDLTHTGEEISVKAELEICNNSGSNLDTLLFSLNPNLTVSSVLQNGKDVDFTRQTHLLKIIPSKPILKKDSSKLYIIYRGSIDERTHFLDLNPELTEDNFTAQMFRIRKRFSYLQDNFVCLTSDALWYPISGVGYSSSNPALHSPDFTNYTLKVQTSKNLIPVSQGESRKIEDGVFEFQPEYALPKISLLIGDYRKHSIEVDSLEYSIYSISGNEFYLKHFDVIQDSLPALIRELKNEYESQIDLEYPFKRFALAEVPIQFALDKHIWSISSDAVQPEIIFYPEKGVVMEETDFKKRKNRFEKRMKRDNEEVSDEELQARIFKRFVRGNFMPPPNEWYQFDNVDRNTYSPFPNYYGFSTQMYSQEYPALNIALGVYLQEKNASSSSQNRWQFDGISKEERINLELKKASLIDITKSGIRASKDDNEQIYLNDIFRAKGIHLFSLFQARYGEDNFNSLLKAYIEENQHRKFSFSNFDSLLLARNGESVQADVKNWYTTNKLPGFLIKDLETYKVKEGDHIKYQIRYKISNPEPVDGIVSVSIELNDQNRRRNRRNSGDDKPAFTKSIFIPANSAREVGFVFPSQPGRMNVSTHISENLPNSLIYDFSSFDETKKGNFFNDIKDSEPFDGILSSNEFVVDNEDKGFEYVQVSNKSYLKQWIDDKRITEHEYSRLRTWNPPNEWKNVLRSGFFGKYVKSAFFTKSGQGNRSAIWTAELTNSAQYDVYCHIEKVEHWGRRGNQQKKTDYNFKVYHESGVEEINKNDQELENGWNYLGTFFINPENAKVELTNKSAGAFLFADAIKWVENK</sequence>
<dbReference type="AlphaFoldDB" id="A0A1Y1CIV8"/>
<dbReference type="Proteomes" id="UP000218267">
    <property type="component" value="Chromosome"/>
</dbReference>
<evidence type="ECO:0000313" key="3">
    <source>
        <dbReference type="EMBL" id="BAX80338.1"/>
    </source>
</evidence>
<feature type="transmembrane region" description="Helical" evidence="1">
    <location>
        <begin position="255"/>
        <end position="278"/>
    </location>
</feature>
<evidence type="ECO:0000313" key="4">
    <source>
        <dbReference type="Proteomes" id="UP000218267"/>
    </source>
</evidence>
<organism evidence="3 4">
    <name type="scientific">Labilibaculum antarcticum</name>
    <dbReference type="NCBI Taxonomy" id="1717717"/>
    <lineage>
        <taxon>Bacteria</taxon>
        <taxon>Pseudomonadati</taxon>
        <taxon>Bacteroidota</taxon>
        <taxon>Bacteroidia</taxon>
        <taxon>Marinilabiliales</taxon>
        <taxon>Marinifilaceae</taxon>
        <taxon>Labilibaculum</taxon>
    </lineage>
</organism>
<keyword evidence="4" id="KW-1185">Reference proteome</keyword>
<keyword evidence="1" id="KW-0812">Transmembrane</keyword>
<dbReference type="EMBL" id="AP018042">
    <property type="protein sequence ID" value="BAX80338.1"/>
    <property type="molecule type" value="Genomic_DNA"/>
</dbReference>
<keyword evidence="1" id="KW-1133">Transmembrane helix</keyword>
<feature type="transmembrane region" description="Helical" evidence="1">
    <location>
        <begin position="22"/>
        <end position="44"/>
    </location>
</feature>
<keyword evidence="1" id="KW-0472">Membrane</keyword>
<proteinExistence type="predicted"/>
<feature type="transmembrane region" description="Helical" evidence="1">
    <location>
        <begin position="221"/>
        <end position="243"/>
    </location>
</feature>
<feature type="transmembrane region" description="Helical" evidence="1">
    <location>
        <begin position="147"/>
        <end position="172"/>
    </location>
</feature>
<reference evidence="4" key="2">
    <citation type="journal article" date="2020" name="Antonie Van Leeuwenhoek">
        <title>Labilibaculum antarcticum sp. nov., a novel facultative anaerobic, psychrotorelant bacterium isolated from marine sediment of Antarctica.</title>
        <authorList>
            <person name="Watanabe M."/>
            <person name="Kojima H."/>
            <person name="Fukui M."/>
        </authorList>
    </citation>
    <scope>NUCLEOTIDE SEQUENCE [LARGE SCALE GENOMIC DNA]</scope>
    <source>
        <strain evidence="4">SPP2</strain>
    </source>
</reference>
<dbReference type="InterPro" id="IPR033803">
    <property type="entry name" value="CBD-like_Golvesin-Xly"/>
</dbReference>
<accession>A0A1Y1CIV8</accession>
<evidence type="ECO:0000256" key="1">
    <source>
        <dbReference type="SAM" id="Phobius"/>
    </source>
</evidence>
<feature type="domain" description="Golvesin/Xly CBD-like" evidence="2">
    <location>
        <begin position="1000"/>
        <end position="1112"/>
    </location>
</feature>
<dbReference type="KEGG" id="mbas:ALGA_1980"/>
<reference evidence="3 4" key="1">
    <citation type="journal article" date="2018" name="Mar. Genomics">
        <title>Complete genome sequence of Marinifilaceae bacterium strain SPP2, isolated from the Antarctic marine sediment.</title>
        <authorList>
            <person name="Watanabe M."/>
            <person name="Kojima H."/>
            <person name="Fukui M."/>
        </authorList>
    </citation>
    <scope>NUCLEOTIDE SEQUENCE [LARGE SCALE GENOMIC DNA]</scope>
    <source>
        <strain evidence="3 4">SPP2</strain>
    </source>
</reference>
<dbReference type="RefSeq" id="WP_096429197.1">
    <property type="nucleotide sequence ID" value="NZ_AP018042.1"/>
</dbReference>
<dbReference type="Pfam" id="PF25275">
    <property type="entry name" value="Golvesin_C"/>
    <property type="match status" value="1"/>
</dbReference>
<feature type="transmembrane region" description="Helical" evidence="1">
    <location>
        <begin position="111"/>
        <end position="135"/>
    </location>
</feature>
<gene>
    <name evidence="3" type="ORF">ALGA_1980</name>
</gene>
<feature type="transmembrane region" description="Helical" evidence="1">
    <location>
        <begin position="59"/>
        <end position="80"/>
    </location>
</feature>
<protein>
    <recommendedName>
        <fullName evidence="2">Golvesin/Xly CBD-like domain-containing protein</fullName>
    </recommendedName>
</protein>
<feature type="transmembrane region" description="Helical" evidence="1">
    <location>
        <begin position="179"/>
        <end position="201"/>
    </location>
</feature>
<dbReference type="OrthoDB" id="1108570at2"/>